<feature type="transmembrane region" description="Helical" evidence="7">
    <location>
        <begin position="81"/>
        <end position="100"/>
    </location>
</feature>
<feature type="transmembrane region" description="Helical" evidence="7">
    <location>
        <begin position="20"/>
        <end position="37"/>
    </location>
</feature>
<proteinExistence type="predicted"/>
<evidence type="ECO:0000256" key="5">
    <source>
        <dbReference type="ARBA" id="ARBA00022989"/>
    </source>
</evidence>
<evidence type="ECO:0000256" key="3">
    <source>
        <dbReference type="ARBA" id="ARBA00022475"/>
    </source>
</evidence>
<evidence type="ECO:0000313" key="8">
    <source>
        <dbReference type="EMBL" id="KAK7249141.1"/>
    </source>
</evidence>
<evidence type="ECO:0000256" key="4">
    <source>
        <dbReference type="ARBA" id="ARBA00022692"/>
    </source>
</evidence>
<dbReference type="PANTHER" id="PTHR43414">
    <property type="entry name" value="MULTIDRUG RESISTANCE PROTEIN MDTG"/>
    <property type="match status" value="1"/>
</dbReference>
<feature type="transmembrane region" description="Helical" evidence="7">
    <location>
        <begin position="112"/>
        <end position="137"/>
    </location>
</feature>
<feature type="transmembrane region" description="Helical" evidence="7">
    <location>
        <begin position="181"/>
        <end position="201"/>
    </location>
</feature>
<organism evidence="8 9">
    <name type="scientific">Aureococcus anophagefferens</name>
    <name type="common">Harmful bloom alga</name>
    <dbReference type="NCBI Taxonomy" id="44056"/>
    <lineage>
        <taxon>Eukaryota</taxon>
        <taxon>Sar</taxon>
        <taxon>Stramenopiles</taxon>
        <taxon>Ochrophyta</taxon>
        <taxon>Pelagophyceae</taxon>
        <taxon>Pelagomonadales</taxon>
        <taxon>Pelagomonadaceae</taxon>
        <taxon>Aureococcus</taxon>
    </lineage>
</organism>
<protein>
    <submittedName>
        <fullName evidence="8">Major facilitator superfamily protein</fullName>
    </submittedName>
</protein>
<keyword evidence="4 7" id="KW-0812">Transmembrane</keyword>
<dbReference type="InterPro" id="IPR036259">
    <property type="entry name" value="MFS_trans_sf"/>
</dbReference>
<feature type="transmembrane region" description="Helical" evidence="7">
    <location>
        <begin position="143"/>
        <end position="169"/>
    </location>
</feature>
<feature type="transmembrane region" description="Helical" evidence="7">
    <location>
        <begin position="49"/>
        <end position="69"/>
    </location>
</feature>
<evidence type="ECO:0000256" key="7">
    <source>
        <dbReference type="SAM" id="Phobius"/>
    </source>
</evidence>
<evidence type="ECO:0000256" key="6">
    <source>
        <dbReference type="ARBA" id="ARBA00023136"/>
    </source>
</evidence>
<dbReference type="Gene3D" id="1.20.1250.20">
    <property type="entry name" value="MFS general substrate transporter like domains"/>
    <property type="match status" value="1"/>
</dbReference>
<evidence type="ECO:0000256" key="2">
    <source>
        <dbReference type="ARBA" id="ARBA00022448"/>
    </source>
</evidence>
<evidence type="ECO:0000256" key="1">
    <source>
        <dbReference type="ARBA" id="ARBA00004651"/>
    </source>
</evidence>
<dbReference type="PANTHER" id="PTHR43414:SF1">
    <property type="entry name" value="PEPTIDE PERMEASE"/>
    <property type="match status" value="1"/>
</dbReference>
<comment type="subcellular location">
    <subcellularLocation>
        <location evidence="1">Cell membrane</location>
        <topology evidence="1">Multi-pass membrane protein</topology>
    </subcellularLocation>
</comment>
<keyword evidence="5 7" id="KW-1133">Transmembrane helix</keyword>
<keyword evidence="3" id="KW-1003">Cell membrane</keyword>
<dbReference type="SUPFAM" id="SSF103473">
    <property type="entry name" value="MFS general substrate transporter"/>
    <property type="match status" value="1"/>
</dbReference>
<gene>
    <name evidence="8" type="ORF">SO694_00045212</name>
</gene>
<reference evidence="8 9" key="1">
    <citation type="submission" date="2024-03" db="EMBL/GenBank/DDBJ databases">
        <title>Aureococcus anophagefferens CCMP1851 and Kratosvirus quantuckense: Draft genome of a second virus-susceptible host strain in the model system.</title>
        <authorList>
            <person name="Chase E."/>
            <person name="Truchon A.R."/>
            <person name="Schepens W."/>
            <person name="Wilhelm S.W."/>
        </authorList>
    </citation>
    <scope>NUCLEOTIDE SEQUENCE [LARGE SCALE GENOMIC DNA]</scope>
    <source>
        <strain evidence="8 9">CCMP1851</strain>
    </source>
</reference>
<evidence type="ECO:0000313" key="9">
    <source>
        <dbReference type="Proteomes" id="UP001363151"/>
    </source>
</evidence>
<comment type="caution">
    <text evidence="8">The sequence shown here is derived from an EMBL/GenBank/DDBJ whole genome shotgun (WGS) entry which is preliminary data.</text>
</comment>
<keyword evidence="6 7" id="KW-0472">Membrane</keyword>
<dbReference type="EMBL" id="JBBJCI010000082">
    <property type="protein sequence ID" value="KAK7249141.1"/>
    <property type="molecule type" value="Genomic_DNA"/>
</dbReference>
<keyword evidence="2" id="KW-0813">Transport</keyword>
<dbReference type="Proteomes" id="UP001363151">
    <property type="component" value="Unassembled WGS sequence"/>
</dbReference>
<name>A0ABR1G763_AURAN</name>
<accession>A0ABR1G763</accession>
<keyword evidence="9" id="KW-1185">Reference proteome</keyword>
<sequence length="209" mass="21913">MEEVRAPLAPDAERSVRTAVIGNFVDIFGLCTILPLIPFFVKDVGAPKIWVGLISGAQFLGCCLGNFTWGQVGDRRDPNAVALGLMVGDAVFFALTACVVPGPRVAEYKAKYLGGALLGQIFGPVNGGLLGTLGWAYPCYVAAAAAAAAAARLAYVGLFGLGLCFALMLSLSFYETWERTFGVYGMLAVFGPAGVALTKALEYFASSHV</sequence>